<evidence type="ECO:0000313" key="4">
    <source>
        <dbReference type="Proteomes" id="UP000002484"/>
    </source>
</evidence>
<dbReference type="Proteomes" id="UP000002484">
    <property type="component" value="Chromosome"/>
</dbReference>
<feature type="transmembrane region" description="Helical" evidence="1">
    <location>
        <begin position="70"/>
        <end position="89"/>
    </location>
</feature>
<protein>
    <submittedName>
        <fullName evidence="3">Membrane-flanked domain protein</fullName>
    </submittedName>
</protein>
<proteinExistence type="predicted"/>
<keyword evidence="1" id="KW-0472">Membrane</keyword>
<accession>E3J1Z6</accession>
<organism evidence="3 4">
    <name type="scientific">Pseudofrankia inefficax (strain DSM 45817 / CECT 9037 / DDB 130130 / EuI1c)</name>
    <name type="common">Frankia inefficax</name>
    <dbReference type="NCBI Taxonomy" id="298654"/>
    <lineage>
        <taxon>Bacteria</taxon>
        <taxon>Bacillati</taxon>
        <taxon>Actinomycetota</taxon>
        <taxon>Actinomycetes</taxon>
        <taxon>Frankiales</taxon>
        <taxon>Frankiaceae</taxon>
        <taxon>Pseudofrankia</taxon>
    </lineage>
</organism>
<gene>
    <name evidence="3" type="ordered locus">FraEuI1c_6117</name>
</gene>
<dbReference type="KEGG" id="fri:FraEuI1c_6117"/>
<feature type="transmembrane region" description="Helical" evidence="1">
    <location>
        <begin position="35"/>
        <end position="58"/>
    </location>
</feature>
<dbReference type="eggNOG" id="COG3428">
    <property type="taxonomic scope" value="Bacteria"/>
</dbReference>
<evidence type="ECO:0000313" key="3">
    <source>
        <dbReference type="EMBL" id="ADP84101.1"/>
    </source>
</evidence>
<keyword evidence="4" id="KW-1185">Reference proteome</keyword>
<keyword evidence="1" id="KW-1133">Transmembrane helix</keyword>
<dbReference type="HOGENOM" id="CLU_111473_0_0_11"/>
<sequence>MPGRFAASANIGPVGFPEDILTDDEMVVLDLHPHWVRLVGPLACAVVVLLLAVLGVFFTPSGAAQQPLQYLILIIAVAALFWLSIRPWLRWVTTRYVITTERVLLRDGILTRSGHDIPLGRINDVGFRQTLFERLFSSGTLTIESAGERGQLSLTSVPDVEQVHLRLYELGEDLQGRASA</sequence>
<dbReference type="Pfam" id="PF03703">
    <property type="entry name" value="bPH_2"/>
    <property type="match status" value="1"/>
</dbReference>
<dbReference type="AlphaFoldDB" id="E3J1Z6"/>
<dbReference type="EMBL" id="CP002299">
    <property type="protein sequence ID" value="ADP84101.1"/>
    <property type="molecule type" value="Genomic_DNA"/>
</dbReference>
<feature type="domain" description="YdbS-like PH" evidence="2">
    <location>
        <begin position="91"/>
        <end position="164"/>
    </location>
</feature>
<evidence type="ECO:0000259" key="2">
    <source>
        <dbReference type="Pfam" id="PF03703"/>
    </source>
</evidence>
<name>E3J1Z6_PSEI1</name>
<dbReference type="PANTHER" id="PTHR37938">
    <property type="entry name" value="BLL0215 PROTEIN"/>
    <property type="match status" value="1"/>
</dbReference>
<dbReference type="STRING" id="298654.FraEuI1c_6117"/>
<dbReference type="InterPro" id="IPR005182">
    <property type="entry name" value="YdbS-like_PH"/>
</dbReference>
<dbReference type="InParanoid" id="E3J1Z6"/>
<keyword evidence="1" id="KW-0812">Transmembrane</keyword>
<dbReference type="PANTHER" id="PTHR37938:SF1">
    <property type="entry name" value="BLL0215 PROTEIN"/>
    <property type="match status" value="1"/>
</dbReference>
<evidence type="ECO:0000256" key="1">
    <source>
        <dbReference type="SAM" id="Phobius"/>
    </source>
</evidence>
<reference evidence="3 4" key="1">
    <citation type="submission" date="2010-10" db="EMBL/GenBank/DDBJ databases">
        <title>Complete sequence of Frankia sp. EuI1c.</title>
        <authorList>
            <consortium name="US DOE Joint Genome Institute"/>
            <person name="Lucas S."/>
            <person name="Copeland A."/>
            <person name="Lapidus A."/>
            <person name="Cheng J.-F."/>
            <person name="Bruce D."/>
            <person name="Goodwin L."/>
            <person name="Pitluck S."/>
            <person name="Chertkov O."/>
            <person name="Detter J.C."/>
            <person name="Han C."/>
            <person name="Tapia R."/>
            <person name="Land M."/>
            <person name="Hauser L."/>
            <person name="Jeffries C."/>
            <person name="Kyrpides N."/>
            <person name="Ivanova N."/>
            <person name="Mikhailova N."/>
            <person name="Beauchemin N."/>
            <person name="Sen A."/>
            <person name="Sur S.A."/>
            <person name="Gtari M."/>
            <person name="Wall L."/>
            <person name="Tisa L."/>
            <person name="Woyke T."/>
        </authorList>
    </citation>
    <scope>NUCLEOTIDE SEQUENCE [LARGE SCALE GENOMIC DNA]</scope>
    <source>
        <strain evidence="4">DSM 45817 / CECT 9037 / EuI1c</strain>
    </source>
</reference>